<dbReference type="GO" id="GO:0003677">
    <property type="term" value="F:DNA binding"/>
    <property type="evidence" value="ECO:0007669"/>
    <property type="project" value="UniProtKB-KW"/>
</dbReference>
<evidence type="ECO:0000256" key="3">
    <source>
        <dbReference type="ARBA" id="ARBA00023163"/>
    </source>
</evidence>
<evidence type="ECO:0000259" key="4">
    <source>
        <dbReference type="PROSITE" id="PS50949"/>
    </source>
</evidence>
<keyword evidence="2" id="KW-0238">DNA-binding</keyword>
<dbReference type="InterPro" id="IPR008920">
    <property type="entry name" value="TF_FadR/GntR_C"/>
</dbReference>
<dbReference type="GO" id="GO:0003700">
    <property type="term" value="F:DNA-binding transcription factor activity"/>
    <property type="evidence" value="ECO:0007669"/>
    <property type="project" value="InterPro"/>
</dbReference>
<dbReference type="SMART" id="SM00345">
    <property type="entry name" value="HTH_GNTR"/>
    <property type="match status" value="1"/>
</dbReference>
<dbReference type="PROSITE" id="PS50949">
    <property type="entry name" value="HTH_GNTR"/>
    <property type="match status" value="1"/>
</dbReference>
<keyword evidence="3" id="KW-0804">Transcription</keyword>
<dbReference type="PANTHER" id="PTHR43537:SF5">
    <property type="entry name" value="UXU OPERON TRANSCRIPTIONAL REGULATOR"/>
    <property type="match status" value="1"/>
</dbReference>
<dbReference type="PRINTS" id="PR00035">
    <property type="entry name" value="HTHGNTR"/>
</dbReference>
<dbReference type="EMBL" id="DMAN01000215">
    <property type="protein sequence ID" value="HAE27446.1"/>
    <property type="molecule type" value="Genomic_DNA"/>
</dbReference>
<organism evidence="5 6">
    <name type="scientific">Hyphomonas adhaerens</name>
    <dbReference type="NCBI Taxonomy" id="81029"/>
    <lineage>
        <taxon>Bacteria</taxon>
        <taxon>Pseudomonadati</taxon>
        <taxon>Pseudomonadota</taxon>
        <taxon>Alphaproteobacteria</taxon>
        <taxon>Hyphomonadales</taxon>
        <taxon>Hyphomonadaceae</taxon>
        <taxon>Hyphomonas</taxon>
    </lineage>
</organism>
<dbReference type="Proteomes" id="UP000259610">
    <property type="component" value="Unassembled WGS sequence"/>
</dbReference>
<name>A0A3B9GZ03_9PROT</name>
<dbReference type="InterPro" id="IPR036390">
    <property type="entry name" value="WH_DNA-bd_sf"/>
</dbReference>
<dbReference type="Pfam" id="PF07729">
    <property type="entry name" value="FCD"/>
    <property type="match status" value="1"/>
</dbReference>
<dbReference type="InterPro" id="IPR036388">
    <property type="entry name" value="WH-like_DNA-bd_sf"/>
</dbReference>
<proteinExistence type="predicted"/>
<dbReference type="PANTHER" id="PTHR43537">
    <property type="entry name" value="TRANSCRIPTIONAL REGULATOR, GNTR FAMILY"/>
    <property type="match status" value="1"/>
</dbReference>
<gene>
    <name evidence="5" type="ORF">DCG58_09820</name>
</gene>
<dbReference type="InterPro" id="IPR000524">
    <property type="entry name" value="Tscrpt_reg_HTH_GntR"/>
</dbReference>
<dbReference type="InterPro" id="IPR011711">
    <property type="entry name" value="GntR_C"/>
</dbReference>
<dbReference type="CDD" id="cd07377">
    <property type="entry name" value="WHTH_GntR"/>
    <property type="match status" value="1"/>
</dbReference>
<evidence type="ECO:0000256" key="1">
    <source>
        <dbReference type="ARBA" id="ARBA00023015"/>
    </source>
</evidence>
<dbReference type="SUPFAM" id="SSF46785">
    <property type="entry name" value="Winged helix' DNA-binding domain"/>
    <property type="match status" value="1"/>
</dbReference>
<feature type="domain" description="HTH gntR-type" evidence="4">
    <location>
        <begin position="32"/>
        <end position="99"/>
    </location>
</feature>
<dbReference type="SMART" id="SM00895">
    <property type="entry name" value="FCD"/>
    <property type="match status" value="1"/>
</dbReference>
<evidence type="ECO:0000313" key="6">
    <source>
        <dbReference type="Proteomes" id="UP000259610"/>
    </source>
</evidence>
<protein>
    <submittedName>
        <fullName evidence="5">GntR family transcriptional regulator</fullName>
    </submittedName>
</protein>
<dbReference type="Gene3D" id="1.20.120.530">
    <property type="entry name" value="GntR ligand-binding domain-like"/>
    <property type="match status" value="1"/>
</dbReference>
<dbReference type="SUPFAM" id="SSF48008">
    <property type="entry name" value="GntR ligand-binding domain-like"/>
    <property type="match status" value="1"/>
</dbReference>
<dbReference type="AlphaFoldDB" id="A0A3B9GZ03"/>
<comment type="caution">
    <text evidence="5">The sequence shown here is derived from an EMBL/GenBank/DDBJ whole genome shotgun (WGS) entry which is preliminary data.</text>
</comment>
<evidence type="ECO:0000313" key="5">
    <source>
        <dbReference type="EMBL" id="HAE27446.1"/>
    </source>
</evidence>
<dbReference type="Gene3D" id="1.10.10.10">
    <property type="entry name" value="Winged helix-like DNA-binding domain superfamily/Winged helix DNA-binding domain"/>
    <property type="match status" value="1"/>
</dbReference>
<sequence length="236" mass="27092">MRPCIRRIWQRRLPCSPIGSTTNRMETDVSTTPLTHESYERIKKDILTGIIPSGSVLSERALAERYQLSRTPLRVALSALESEGVIERLAQGTALVRHVSLEQFFDIVEMRRVLEVETASRAARYPITSELAELEELLRARDERSFEVFWNEDTRFHTGVARAARMPMTLRILSRLRETARRCTIVHSFENFSDRLNEHLAVITAIRDHDPEAARSAMESHFDGVRARYLNSLTNG</sequence>
<evidence type="ECO:0000256" key="2">
    <source>
        <dbReference type="ARBA" id="ARBA00023125"/>
    </source>
</evidence>
<reference evidence="5 6" key="1">
    <citation type="journal article" date="2018" name="Nat. Biotechnol.">
        <title>A standardized bacterial taxonomy based on genome phylogeny substantially revises the tree of life.</title>
        <authorList>
            <person name="Parks D.H."/>
            <person name="Chuvochina M."/>
            <person name="Waite D.W."/>
            <person name="Rinke C."/>
            <person name="Skarshewski A."/>
            <person name="Chaumeil P.A."/>
            <person name="Hugenholtz P."/>
        </authorList>
    </citation>
    <scope>NUCLEOTIDE SEQUENCE [LARGE SCALE GENOMIC DNA]</scope>
    <source>
        <strain evidence="5">UBA8733</strain>
    </source>
</reference>
<accession>A0A3B9GZ03</accession>
<keyword evidence="1" id="KW-0805">Transcription regulation</keyword>
<dbReference type="Pfam" id="PF00392">
    <property type="entry name" value="GntR"/>
    <property type="match status" value="1"/>
</dbReference>